<comment type="caution">
    <text evidence="11">The sequence shown here is derived from an EMBL/GenBank/DDBJ whole genome shotgun (WGS) entry which is preliminary data.</text>
</comment>
<comment type="cofactor">
    <cofactor evidence="1">
        <name>Mn(2+)</name>
        <dbReference type="ChEBI" id="CHEBI:29035"/>
    </cofactor>
</comment>
<evidence type="ECO:0000256" key="7">
    <source>
        <dbReference type="ARBA" id="ARBA00022884"/>
    </source>
</evidence>
<feature type="compositionally biased region" description="Polar residues" evidence="9">
    <location>
        <begin position="344"/>
        <end position="353"/>
    </location>
</feature>
<reference evidence="11 12" key="1">
    <citation type="submission" date="2024-07" db="EMBL/GenBank/DDBJ databases">
        <title>Draft sequence of the Neodothiora populina.</title>
        <authorList>
            <person name="Drown D.D."/>
            <person name="Schuette U.S."/>
            <person name="Buechlein A.B."/>
            <person name="Rusch D.R."/>
            <person name="Winton L.W."/>
            <person name="Adams G.A."/>
        </authorList>
    </citation>
    <scope>NUCLEOTIDE SEQUENCE [LARGE SCALE GENOMIC DNA]</scope>
    <source>
        <strain evidence="11 12">CPC 39397</strain>
    </source>
</reference>
<dbReference type="Gene3D" id="1.10.10.1050">
    <property type="entry name" value="Dcp2, box A domain"/>
    <property type="match status" value="1"/>
</dbReference>
<evidence type="ECO:0000256" key="5">
    <source>
        <dbReference type="ARBA" id="ARBA00022723"/>
    </source>
</evidence>
<evidence type="ECO:0000313" key="11">
    <source>
        <dbReference type="EMBL" id="KAL1304199.1"/>
    </source>
</evidence>
<feature type="region of interest" description="Disordered" evidence="9">
    <location>
        <begin position="255"/>
        <end position="296"/>
    </location>
</feature>
<dbReference type="Pfam" id="PF00293">
    <property type="entry name" value="NUDIX"/>
    <property type="match status" value="1"/>
</dbReference>
<feature type="region of interest" description="Disordered" evidence="9">
    <location>
        <begin position="578"/>
        <end position="808"/>
    </location>
</feature>
<dbReference type="InterPro" id="IPR020084">
    <property type="entry name" value="NUDIX_hydrolase_CS"/>
</dbReference>
<feature type="region of interest" description="Disordered" evidence="9">
    <location>
        <begin position="524"/>
        <end position="564"/>
    </location>
</feature>
<feature type="compositionally biased region" description="Polar residues" evidence="9">
    <location>
        <begin position="663"/>
        <end position="680"/>
    </location>
</feature>
<keyword evidence="12" id="KW-1185">Reference proteome</keyword>
<keyword evidence="8" id="KW-0464">Manganese</keyword>
<proteinExistence type="inferred from homology"/>
<feature type="region of interest" description="Disordered" evidence="9">
    <location>
        <begin position="343"/>
        <end position="390"/>
    </location>
</feature>
<sequence length="894" mass="98753">MTETKMQLVDWLDDLCVRFLVNLPQEELQETERICFQIEEAQWFYEDFIRPLDPTLPQLNLSEFASRILRHCPLTAGYSDELHEQAFKSFLTYKTRVPVRGAILLDEDMDKILLVKGYKKNATWSFPRGKINKNEDDLVCAIREVWEETGYDIEGAGLVPNHRNVHYIDVTMREQHLRMFVFRNVPLDTPFEPQTRKEISKIQWYRLDGLPTYNNKRRGGHHMNGDADSALISANKLYMVAPFLPALRRWINQQRKRDAQRASHAGPALHEYHDITSDAPSEPEPSRPRPPNVEYADPADELKRMLSLATIAPPTPSVAVTESAPTESGAQAGMLLAMLRGPTASFSNDTSLPRTPMEQLMEPPNEPQSPHVHHVRPSSQATRQPPPDYLMSADARAAHDTVRLEHAMYMNNSQPRPQDNMSLPNYMDPPYLQTAQAQQHLLLHPSQPQYMPGINQQQHPSTIHSREHMMSLLQPQGRGAIAHGPSAPKASQLPPPNMNNHTMSLLNAFKTPSTRHAQLAQQPYMQQPPPNNIHSQQQSAFSQRENMHFEGPPPQSANQQPGRSLHQNSLLDLFKSPTATKTTPVGTDAGQSHNRAASLQAAPQTPQPQEASMGPSAGPHQQRSATMAMMTRTLPRAKASSPSKAGESYGGGQPGSDLFPAKQQVQRMQTASFSAEPASTQDHRSPFSHAATGTGRPSSRSTSGTAVRESRRSSSHVASPRRDSRSSRNGEQTATAPNYTILQRPAALSEAPQPAATSPPPQPPQQSASPKPFQPQLLRRPQAEEGVPGSDMSFKRPIAPRHSETGQRDTLLALFAKGDQGRTKSIDQGRGQAGPPADPAPSLPMDPAAFSAKMPSRESVVSSNEGGMKSPATPVEAKGFLLDYLNGVVKSAQH</sequence>
<evidence type="ECO:0000256" key="6">
    <source>
        <dbReference type="ARBA" id="ARBA00022801"/>
    </source>
</evidence>
<dbReference type="InterPro" id="IPR015797">
    <property type="entry name" value="NUDIX_hydrolase-like_dom_sf"/>
</dbReference>
<dbReference type="InterPro" id="IPR044099">
    <property type="entry name" value="Dcp2_NUDIX"/>
</dbReference>
<keyword evidence="5" id="KW-0479">Metal-binding</keyword>
<gene>
    <name evidence="11" type="ORF">AAFC00_000622</name>
</gene>
<feature type="compositionally biased region" description="Low complexity" evidence="9">
    <location>
        <begin position="692"/>
        <end position="705"/>
    </location>
</feature>
<dbReference type="CDD" id="cd03672">
    <property type="entry name" value="NUDIX_Dcp2p_Nudt20"/>
    <property type="match status" value="1"/>
</dbReference>
<protein>
    <recommendedName>
        <fullName evidence="10">Nudix hydrolase domain-containing protein</fullName>
    </recommendedName>
</protein>
<feature type="compositionally biased region" description="Polar residues" evidence="9">
    <location>
        <begin position="729"/>
        <end position="741"/>
    </location>
</feature>
<feature type="compositionally biased region" description="Low complexity" evidence="9">
    <location>
        <begin position="765"/>
        <end position="776"/>
    </location>
</feature>
<dbReference type="Pfam" id="PF05026">
    <property type="entry name" value="DCP2"/>
    <property type="match status" value="1"/>
</dbReference>
<evidence type="ECO:0000256" key="1">
    <source>
        <dbReference type="ARBA" id="ARBA00001936"/>
    </source>
</evidence>
<feature type="compositionally biased region" description="Low complexity" evidence="9">
    <location>
        <begin position="596"/>
        <end position="611"/>
    </location>
</feature>
<accession>A0ABR3PDI2</accession>
<evidence type="ECO:0000256" key="3">
    <source>
        <dbReference type="ARBA" id="ARBA00005279"/>
    </source>
</evidence>
<dbReference type="InterPro" id="IPR036189">
    <property type="entry name" value="DCP2_BoxA_sf"/>
</dbReference>
<dbReference type="EMBL" id="JBFMKM010000009">
    <property type="protein sequence ID" value="KAL1304199.1"/>
    <property type="molecule type" value="Genomic_DNA"/>
</dbReference>
<dbReference type="PANTHER" id="PTHR23114:SF17">
    <property type="entry name" value="M7GPPPN-MRNA HYDROLASE"/>
    <property type="match status" value="1"/>
</dbReference>
<feature type="compositionally biased region" description="Polar residues" evidence="9">
    <location>
        <begin position="578"/>
        <end position="595"/>
    </location>
</feature>
<dbReference type="RefSeq" id="XP_069200474.1">
    <property type="nucleotide sequence ID" value="XM_069346189.1"/>
</dbReference>
<feature type="region of interest" description="Disordered" evidence="9">
    <location>
        <begin position="821"/>
        <end position="876"/>
    </location>
</feature>
<name>A0ABR3PDI2_9PEZI</name>
<feature type="compositionally biased region" description="Polar residues" evidence="9">
    <location>
        <begin position="532"/>
        <end position="544"/>
    </location>
</feature>
<keyword evidence="6" id="KW-0378">Hydrolase</keyword>
<dbReference type="InterPro" id="IPR000086">
    <property type="entry name" value="NUDIX_hydrolase_dom"/>
</dbReference>
<keyword evidence="4" id="KW-0963">Cytoplasm</keyword>
<dbReference type="PROSITE" id="PS00893">
    <property type="entry name" value="NUDIX_BOX"/>
    <property type="match status" value="1"/>
</dbReference>
<organism evidence="11 12">
    <name type="scientific">Neodothiora populina</name>
    <dbReference type="NCBI Taxonomy" id="2781224"/>
    <lineage>
        <taxon>Eukaryota</taxon>
        <taxon>Fungi</taxon>
        <taxon>Dikarya</taxon>
        <taxon>Ascomycota</taxon>
        <taxon>Pezizomycotina</taxon>
        <taxon>Dothideomycetes</taxon>
        <taxon>Dothideomycetidae</taxon>
        <taxon>Dothideales</taxon>
        <taxon>Dothioraceae</taxon>
        <taxon>Neodothiora</taxon>
    </lineage>
</organism>
<evidence type="ECO:0000256" key="8">
    <source>
        <dbReference type="ARBA" id="ARBA00023211"/>
    </source>
</evidence>
<dbReference type="Gene3D" id="3.90.79.10">
    <property type="entry name" value="Nucleoside Triphosphate Pyrophosphohydrolase"/>
    <property type="match status" value="1"/>
</dbReference>
<dbReference type="SUPFAM" id="SSF140586">
    <property type="entry name" value="Dcp2 domain-like"/>
    <property type="match status" value="1"/>
</dbReference>
<evidence type="ECO:0000259" key="10">
    <source>
        <dbReference type="PROSITE" id="PS51462"/>
    </source>
</evidence>
<dbReference type="PANTHER" id="PTHR23114">
    <property type="entry name" value="M7GPPPN-MRNA HYDROLASE"/>
    <property type="match status" value="1"/>
</dbReference>
<comment type="similarity">
    <text evidence="3">Belongs to the Nudix hydrolase family. DCP2 subfamily.</text>
</comment>
<feature type="region of interest" description="Disordered" evidence="9">
    <location>
        <begin position="478"/>
        <end position="503"/>
    </location>
</feature>
<keyword evidence="7" id="KW-0694">RNA-binding</keyword>
<dbReference type="InterPro" id="IPR007722">
    <property type="entry name" value="DCP2_BoxA"/>
</dbReference>
<dbReference type="Proteomes" id="UP001562354">
    <property type="component" value="Unassembled WGS sequence"/>
</dbReference>
<dbReference type="SMART" id="SM01125">
    <property type="entry name" value="DCP2"/>
    <property type="match status" value="1"/>
</dbReference>
<evidence type="ECO:0000256" key="2">
    <source>
        <dbReference type="ARBA" id="ARBA00004496"/>
    </source>
</evidence>
<feature type="domain" description="Nudix hydrolase" evidence="10">
    <location>
        <begin position="95"/>
        <end position="235"/>
    </location>
</feature>
<evidence type="ECO:0000256" key="9">
    <source>
        <dbReference type="SAM" id="MobiDB-lite"/>
    </source>
</evidence>
<comment type="subcellular location">
    <subcellularLocation>
        <location evidence="2">Cytoplasm</location>
    </subcellularLocation>
</comment>
<dbReference type="SUPFAM" id="SSF55811">
    <property type="entry name" value="Nudix"/>
    <property type="match status" value="1"/>
</dbReference>
<dbReference type="PROSITE" id="PS51462">
    <property type="entry name" value="NUDIX"/>
    <property type="match status" value="1"/>
</dbReference>
<evidence type="ECO:0000256" key="4">
    <source>
        <dbReference type="ARBA" id="ARBA00022490"/>
    </source>
</evidence>
<dbReference type="GeneID" id="95974325"/>
<evidence type="ECO:0000313" key="12">
    <source>
        <dbReference type="Proteomes" id="UP001562354"/>
    </source>
</evidence>